<keyword evidence="4 7" id="KW-1133">Transmembrane helix</keyword>
<dbReference type="InterPro" id="IPR043203">
    <property type="entry name" value="VGCC_Ca_Na"/>
</dbReference>
<comment type="subcellular location">
    <subcellularLocation>
        <location evidence="1">Membrane</location>
        <topology evidence="1">Multi-pass membrane protein</topology>
    </subcellularLocation>
</comment>
<dbReference type="Proteomes" id="UP001178507">
    <property type="component" value="Unassembled WGS sequence"/>
</dbReference>
<feature type="compositionally biased region" description="Basic and acidic residues" evidence="6">
    <location>
        <begin position="77"/>
        <end position="90"/>
    </location>
</feature>
<dbReference type="InterPro" id="IPR027359">
    <property type="entry name" value="Volt_channel_dom_sf"/>
</dbReference>
<evidence type="ECO:0000256" key="3">
    <source>
        <dbReference type="ARBA" id="ARBA00022837"/>
    </source>
</evidence>
<reference evidence="9" key="1">
    <citation type="submission" date="2023-08" db="EMBL/GenBank/DDBJ databases">
        <authorList>
            <person name="Chen Y."/>
            <person name="Shah S."/>
            <person name="Dougan E. K."/>
            <person name="Thang M."/>
            <person name="Chan C."/>
        </authorList>
    </citation>
    <scope>NUCLEOTIDE SEQUENCE</scope>
</reference>
<keyword evidence="2 7" id="KW-0812">Transmembrane</keyword>
<evidence type="ECO:0000313" key="10">
    <source>
        <dbReference type="Proteomes" id="UP001178507"/>
    </source>
</evidence>
<dbReference type="PANTHER" id="PTHR10037">
    <property type="entry name" value="VOLTAGE-GATED CATION CHANNEL CALCIUM AND SODIUM"/>
    <property type="match status" value="1"/>
</dbReference>
<dbReference type="Gene3D" id="1.20.120.350">
    <property type="entry name" value="Voltage-gated potassium channels. Chain C"/>
    <property type="match status" value="1"/>
</dbReference>
<dbReference type="Pfam" id="PF00520">
    <property type="entry name" value="Ion_trans"/>
    <property type="match status" value="1"/>
</dbReference>
<evidence type="ECO:0000256" key="2">
    <source>
        <dbReference type="ARBA" id="ARBA00022692"/>
    </source>
</evidence>
<evidence type="ECO:0000259" key="8">
    <source>
        <dbReference type="PROSITE" id="PS50222"/>
    </source>
</evidence>
<dbReference type="Gene3D" id="1.10.287.70">
    <property type="match status" value="1"/>
</dbReference>
<dbReference type="PROSITE" id="PS00018">
    <property type="entry name" value="EF_HAND_1"/>
    <property type="match status" value="1"/>
</dbReference>
<dbReference type="SUPFAM" id="SSF81324">
    <property type="entry name" value="Voltage-gated potassium channels"/>
    <property type="match status" value="1"/>
</dbReference>
<dbReference type="AlphaFoldDB" id="A0AA36MLG4"/>
<protein>
    <recommendedName>
        <fullName evidence="8">EF-hand domain-containing protein</fullName>
    </recommendedName>
</protein>
<dbReference type="Gene3D" id="1.10.238.10">
    <property type="entry name" value="EF-hand"/>
    <property type="match status" value="1"/>
</dbReference>
<evidence type="ECO:0000313" key="9">
    <source>
        <dbReference type="EMBL" id="CAJ1371878.1"/>
    </source>
</evidence>
<dbReference type="InterPro" id="IPR002048">
    <property type="entry name" value="EF_hand_dom"/>
</dbReference>
<dbReference type="InterPro" id="IPR005821">
    <property type="entry name" value="Ion_trans_dom"/>
</dbReference>
<name>A0AA36MLG4_9DINO</name>
<evidence type="ECO:0000256" key="5">
    <source>
        <dbReference type="ARBA" id="ARBA00023136"/>
    </source>
</evidence>
<dbReference type="GO" id="GO:0005248">
    <property type="term" value="F:voltage-gated sodium channel activity"/>
    <property type="evidence" value="ECO:0007669"/>
    <property type="project" value="TreeGrafter"/>
</dbReference>
<feature type="region of interest" description="Disordered" evidence="6">
    <location>
        <begin position="52"/>
        <end position="93"/>
    </location>
</feature>
<feature type="transmembrane region" description="Helical" evidence="7">
    <location>
        <begin position="229"/>
        <end position="249"/>
    </location>
</feature>
<dbReference type="InterPro" id="IPR011992">
    <property type="entry name" value="EF-hand-dom_pair"/>
</dbReference>
<dbReference type="SUPFAM" id="SSF47473">
    <property type="entry name" value="EF-hand"/>
    <property type="match status" value="1"/>
</dbReference>
<accession>A0AA36MLG4</accession>
<gene>
    <name evidence="9" type="ORF">EVOR1521_LOCUS2086</name>
</gene>
<dbReference type="PANTHER" id="PTHR10037:SF62">
    <property type="entry name" value="SODIUM CHANNEL PROTEIN 60E"/>
    <property type="match status" value="1"/>
</dbReference>
<feature type="transmembrane region" description="Helical" evidence="7">
    <location>
        <begin position="270"/>
        <end position="296"/>
    </location>
</feature>
<keyword evidence="5 7" id="KW-0472">Membrane</keyword>
<dbReference type="GO" id="GO:0001518">
    <property type="term" value="C:voltage-gated sodium channel complex"/>
    <property type="evidence" value="ECO:0007669"/>
    <property type="project" value="TreeGrafter"/>
</dbReference>
<dbReference type="GO" id="GO:0005509">
    <property type="term" value="F:calcium ion binding"/>
    <property type="evidence" value="ECO:0007669"/>
    <property type="project" value="InterPro"/>
</dbReference>
<proteinExistence type="predicted"/>
<sequence length="550" mass="61686">MSLLRSCSRTSLTSEAVSFALQDVLQNIQGLQKDQTLQLLALDRLAKQVSTLTSNAAVPEPEKAEEPAEPSETSETSEPRLPEDTGEEGKPGYVRQVSRNTTRVIRDEFRDFLKEHRNLAQLFESDEDADHPWYRQLGQAVVEHRVFEKGIGVVILVNSVMLGIETELAIQNQPSAWPADLEYIFMSIYTTELILRLMAYGLAKCCVDGWFIFDSLLVFVAYAGKLLPLILGAAGEGGVVDQIMVVRMLRILRFVRALRVIKQFGTIWKLIRGLLTSFDVMASAFVLVILMLYIFACLGMELIGGDEELKNNPATQLFATESFSSVWQSIMTLFQFVTLDSTPAIYVPLINAKPILGAYFLVLLLAVGITLMNLVTASIVEASLQSSELDRQEKKERLKQEMVKSIPILMKLFHELDVDKSGKISLDEVEHFDINCLPPVLRDNISVDNMADLFGVLDVESAGELDMKEFIGGLLQLWLMDVPITTLQILKFSRMNRAKTMDFFTTIMQRIGEIAGQVEVLSQDLSKTQLHDTRRGVRSRGLLARVSRRA</sequence>
<dbReference type="PROSITE" id="PS50222">
    <property type="entry name" value="EF_HAND_2"/>
    <property type="match status" value="1"/>
</dbReference>
<keyword evidence="3" id="KW-0106">Calcium</keyword>
<dbReference type="InterPro" id="IPR018247">
    <property type="entry name" value="EF_Hand_1_Ca_BS"/>
</dbReference>
<feature type="transmembrane region" description="Helical" evidence="7">
    <location>
        <begin position="356"/>
        <end position="380"/>
    </location>
</feature>
<comment type="caution">
    <text evidence="9">The sequence shown here is derived from an EMBL/GenBank/DDBJ whole genome shotgun (WGS) entry which is preliminary data.</text>
</comment>
<evidence type="ECO:0000256" key="7">
    <source>
        <dbReference type="SAM" id="Phobius"/>
    </source>
</evidence>
<feature type="domain" description="EF-hand" evidence="8">
    <location>
        <begin position="404"/>
        <end position="439"/>
    </location>
</feature>
<evidence type="ECO:0000256" key="1">
    <source>
        <dbReference type="ARBA" id="ARBA00004141"/>
    </source>
</evidence>
<keyword evidence="10" id="KW-1185">Reference proteome</keyword>
<evidence type="ECO:0000256" key="4">
    <source>
        <dbReference type="ARBA" id="ARBA00022989"/>
    </source>
</evidence>
<dbReference type="EMBL" id="CAUJNA010000102">
    <property type="protein sequence ID" value="CAJ1371878.1"/>
    <property type="molecule type" value="Genomic_DNA"/>
</dbReference>
<evidence type="ECO:0000256" key="6">
    <source>
        <dbReference type="SAM" id="MobiDB-lite"/>
    </source>
</evidence>
<organism evidence="9 10">
    <name type="scientific">Effrenium voratum</name>
    <dbReference type="NCBI Taxonomy" id="2562239"/>
    <lineage>
        <taxon>Eukaryota</taxon>
        <taxon>Sar</taxon>
        <taxon>Alveolata</taxon>
        <taxon>Dinophyceae</taxon>
        <taxon>Suessiales</taxon>
        <taxon>Symbiodiniaceae</taxon>
        <taxon>Effrenium</taxon>
    </lineage>
</organism>